<protein>
    <submittedName>
        <fullName evidence="2">Uncharacterized protein</fullName>
    </submittedName>
</protein>
<keyword evidence="1" id="KW-0732">Signal</keyword>
<dbReference type="InterPro" id="IPR036179">
    <property type="entry name" value="Ig-like_dom_sf"/>
</dbReference>
<dbReference type="AlphaFoldDB" id="A0AA35WHJ9"/>
<proteinExistence type="predicted"/>
<name>A0AA35WHJ9_GEOBA</name>
<dbReference type="Proteomes" id="UP001174909">
    <property type="component" value="Unassembled WGS sequence"/>
</dbReference>
<feature type="chain" id="PRO_5041241492" evidence="1">
    <location>
        <begin position="22"/>
        <end position="121"/>
    </location>
</feature>
<evidence type="ECO:0000256" key="1">
    <source>
        <dbReference type="SAM" id="SignalP"/>
    </source>
</evidence>
<dbReference type="EMBL" id="CASHTH010001319">
    <property type="protein sequence ID" value="CAI8013977.1"/>
    <property type="molecule type" value="Genomic_DNA"/>
</dbReference>
<gene>
    <name evidence="2" type="ORF">GBAR_LOCUS8790</name>
</gene>
<evidence type="ECO:0000313" key="2">
    <source>
        <dbReference type="EMBL" id="CAI8013977.1"/>
    </source>
</evidence>
<dbReference type="SUPFAM" id="SSF48726">
    <property type="entry name" value="Immunoglobulin"/>
    <property type="match status" value="1"/>
</dbReference>
<comment type="caution">
    <text evidence="2">The sequence shown here is derived from an EMBL/GenBank/DDBJ whole genome shotgun (WGS) entry which is preliminary data.</text>
</comment>
<feature type="signal peptide" evidence="1">
    <location>
        <begin position="1"/>
        <end position="21"/>
    </location>
</feature>
<evidence type="ECO:0000313" key="3">
    <source>
        <dbReference type="Proteomes" id="UP001174909"/>
    </source>
</evidence>
<accession>A0AA35WHJ9</accession>
<organism evidence="2 3">
    <name type="scientific">Geodia barretti</name>
    <name type="common">Barrett's horny sponge</name>
    <dbReference type="NCBI Taxonomy" id="519541"/>
    <lineage>
        <taxon>Eukaryota</taxon>
        <taxon>Metazoa</taxon>
        <taxon>Porifera</taxon>
        <taxon>Demospongiae</taxon>
        <taxon>Heteroscleromorpha</taxon>
        <taxon>Tetractinellida</taxon>
        <taxon>Astrophorina</taxon>
        <taxon>Geodiidae</taxon>
        <taxon>Geodia</taxon>
    </lineage>
</organism>
<feature type="non-terminal residue" evidence="2">
    <location>
        <position position="1"/>
    </location>
</feature>
<sequence length="121" mass="13064">MRSSLSVVAVLIISSSIPLVAQEILRAPESTTVFLNQPAVFTCETRGGITLWRVNGTQRELLLPEIRSDLVISEVSSEGVVMQTLTIPARAQYNGTRVQCLSITFGGPFVESDNATLTIQG</sequence>
<keyword evidence="3" id="KW-1185">Reference proteome</keyword>
<reference evidence="2" key="1">
    <citation type="submission" date="2023-03" db="EMBL/GenBank/DDBJ databases">
        <authorList>
            <person name="Steffen K."/>
            <person name="Cardenas P."/>
        </authorList>
    </citation>
    <scope>NUCLEOTIDE SEQUENCE</scope>
</reference>